<dbReference type="Pfam" id="PF01555">
    <property type="entry name" value="N6_N4_Mtase"/>
    <property type="match status" value="1"/>
</dbReference>
<dbReference type="InterPro" id="IPR029063">
    <property type="entry name" value="SAM-dependent_MTases_sf"/>
</dbReference>
<name>A0A8S5QE32_9CAUD</name>
<dbReference type="InterPro" id="IPR001091">
    <property type="entry name" value="RM_Methyltransferase"/>
</dbReference>
<dbReference type="Gene3D" id="3.40.50.150">
    <property type="entry name" value="Vaccinia Virus protein VP39"/>
    <property type="match status" value="1"/>
</dbReference>
<dbReference type="EMBL" id="BK015642">
    <property type="protein sequence ID" value="DAE17550.1"/>
    <property type="molecule type" value="Genomic_DNA"/>
</dbReference>
<protein>
    <submittedName>
        <fullName evidence="5">Adenine specific DNA methyltransferase</fullName>
    </submittedName>
</protein>
<evidence type="ECO:0000256" key="1">
    <source>
        <dbReference type="ARBA" id="ARBA00006594"/>
    </source>
</evidence>
<dbReference type="PROSITE" id="PS00092">
    <property type="entry name" value="N6_MTASE"/>
    <property type="match status" value="1"/>
</dbReference>
<dbReference type="InterPro" id="IPR002941">
    <property type="entry name" value="DNA_methylase_N4/N6"/>
</dbReference>
<evidence type="ECO:0000313" key="5">
    <source>
        <dbReference type="EMBL" id="DAE17550.1"/>
    </source>
</evidence>
<dbReference type="SUPFAM" id="SSF53335">
    <property type="entry name" value="S-adenosyl-L-methionine-dependent methyltransferases"/>
    <property type="match status" value="1"/>
</dbReference>
<organism evidence="5">
    <name type="scientific">Caudovirales sp. ctqPn17</name>
    <dbReference type="NCBI Taxonomy" id="2825772"/>
    <lineage>
        <taxon>Viruses</taxon>
        <taxon>Duplodnaviria</taxon>
        <taxon>Heunggongvirae</taxon>
        <taxon>Uroviricota</taxon>
        <taxon>Caudoviricetes</taxon>
    </lineage>
</organism>
<evidence type="ECO:0000256" key="2">
    <source>
        <dbReference type="ARBA" id="ARBA00022603"/>
    </source>
</evidence>
<reference evidence="5" key="1">
    <citation type="journal article" date="2021" name="Proc. Natl. Acad. Sci. U.S.A.">
        <title>A Catalog of Tens of Thousands of Viruses from Human Metagenomes Reveals Hidden Associations with Chronic Diseases.</title>
        <authorList>
            <person name="Tisza M.J."/>
            <person name="Buck C.B."/>
        </authorList>
    </citation>
    <scope>NUCLEOTIDE SEQUENCE</scope>
    <source>
        <strain evidence="5">CtqPn17</strain>
    </source>
</reference>
<dbReference type="GO" id="GO:0003677">
    <property type="term" value="F:DNA binding"/>
    <property type="evidence" value="ECO:0007669"/>
    <property type="project" value="InterPro"/>
</dbReference>
<evidence type="ECO:0000259" key="4">
    <source>
        <dbReference type="Pfam" id="PF01555"/>
    </source>
</evidence>
<evidence type="ECO:0000256" key="3">
    <source>
        <dbReference type="ARBA" id="ARBA00022679"/>
    </source>
</evidence>
<sequence length="232" mass="27326">MDRRFIYGNCMSYLPDFPDNYFDVAVVDPPYFSGPEKRKFYGNETSPIGVKRVEYEKMDTWKPPSKEYFNQLFRISKNQIIWGCNYFDYNFPPGRIIWDKCNGNSSFSDCEIAACSFHDSVRLFRYMWNGMQQGKSINEGWIQQGNKSMNEKRIHQTQKPVNLYRWICQRYIKEGGTVLDTHVGSASSLIAYEENGLSYVGFEIDRKMYEAATKRLEEFRAQISIFDFIGYN</sequence>
<proteinExistence type="inferred from homology"/>
<dbReference type="InterPro" id="IPR002052">
    <property type="entry name" value="DNA_methylase_N6_adenine_CS"/>
</dbReference>
<dbReference type="PRINTS" id="PR00508">
    <property type="entry name" value="S21N4MTFRASE"/>
</dbReference>
<accession>A0A8S5QE32</accession>
<dbReference type="GO" id="GO:0008170">
    <property type="term" value="F:N-methyltransferase activity"/>
    <property type="evidence" value="ECO:0007669"/>
    <property type="project" value="InterPro"/>
</dbReference>
<dbReference type="GO" id="GO:0032259">
    <property type="term" value="P:methylation"/>
    <property type="evidence" value="ECO:0007669"/>
    <property type="project" value="UniProtKB-KW"/>
</dbReference>
<keyword evidence="3" id="KW-0808">Transferase</keyword>
<feature type="domain" description="DNA methylase N-4/N-6" evidence="4">
    <location>
        <begin position="131"/>
        <end position="213"/>
    </location>
</feature>
<comment type="similarity">
    <text evidence="1">Belongs to the N(4)/N(6)-methyltransferase family.</text>
</comment>
<keyword evidence="2 5" id="KW-0489">Methyltransferase</keyword>